<dbReference type="EMBL" id="CASHTH010000268">
    <property type="protein sequence ID" value="CAI7996374.1"/>
    <property type="molecule type" value="Genomic_DNA"/>
</dbReference>
<evidence type="ECO:0000313" key="4">
    <source>
        <dbReference type="Proteomes" id="UP001174909"/>
    </source>
</evidence>
<keyword evidence="4" id="KW-1185">Reference proteome</keyword>
<feature type="chain" id="PRO_5041399460" evidence="2">
    <location>
        <begin position="20"/>
        <end position="298"/>
    </location>
</feature>
<sequence>MRRISTLLLVSVLSALGYCLDAPADCGTLSYSDAEFAALPFDQVDRSGNIQRFCQPEAVMIRQEHFWCGGYIDSDMNVVADTARAPLPAESESDQFWTIFLQFPALSWMDVARKAQIMQIIEEVVKTQTGCLAGINDYLQFCVSNVETYEVAEYRESVLVTLYNLGNISSTTFDTCFRNGLSGNAYVTGFRGKTALRLTLNVSLVDMFNQNIGPASSIGNENRDPTLRPVYLNSWAGEVSLSVARDRTSDSRFASNPNPINYGLEAGDIVFAFFGSVLLVVVGALVVLGFFIHPFFLS</sequence>
<feature type="transmembrane region" description="Helical" evidence="1">
    <location>
        <begin position="269"/>
        <end position="292"/>
    </location>
</feature>
<dbReference type="Proteomes" id="UP001174909">
    <property type="component" value="Unassembled WGS sequence"/>
</dbReference>
<evidence type="ECO:0000256" key="2">
    <source>
        <dbReference type="SAM" id="SignalP"/>
    </source>
</evidence>
<protein>
    <submittedName>
        <fullName evidence="3">Uncharacterized protein</fullName>
    </submittedName>
</protein>
<accession>A0AA35VWV0</accession>
<name>A0AA35VWV0_GEOBA</name>
<feature type="signal peptide" evidence="2">
    <location>
        <begin position="1"/>
        <end position="19"/>
    </location>
</feature>
<comment type="caution">
    <text evidence="3">The sequence shown here is derived from an EMBL/GenBank/DDBJ whole genome shotgun (WGS) entry which is preliminary data.</text>
</comment>
<gene>
    <name evidence="3" type="ORF">GBAR_LOCUS1863</name>
</gene>
<reference evidence="3" key="1">
    <citation type="submission" date="2023-03" db="EMBL/GenBank/DDBJ databases">
        <authorList>
            <person name="Steffen K."/>
            <person name="Cardenas P."/>
        </authorList>
    </citation>
    <scope>NUCLEOTIDE SEQUENCE</scope>
</reference>
<keyword evidence="2" id="KW-0732">Signal</keyword>
<keyword evidence="1" id="KW-0472">Membrane</keyword>
<evidence type="ECO:0000256" key="1">
    <source>
        <dbReference type="SAM" id="Phobius"/>
    </source>
</evidence>
<organism evidence="3 4">
    <name type="scientific">Geodia barretti</name>
    <name type="common">Barrett's horny sponge</name>
    <dbReference type="NCBI Taxonomy" id="519541"/>
    <lineage>
        <taxon>Eukaryota</taxon>
        <taxon>Metazoa</taxon>
        <taxon>Porifera</taxon>
        <taxon>Demospongiae</taxon>
        <taxon>Heteroscleromorpha</taxon>
        <taxon>Tetractinellida</taxon>
        <taxon>Astrophorina</taxon>
        <taxon>Geodiidae</taxon>
        <taxon>Geodia</taxon>
    </lineage>
</organism>
<dbReference type="AlphaFoldDB" id="A0AA35VWV0"/>
<keyword evidence="1" id="KW-1133">Transmembrane helix</keyword>
<evidence type="ECO:0000313" key="3">
    <source>
        <dbReference type="EMBL" id="CAI7996374.1"/>
    </source>
</evidence>
<proteinExistence type="predicted"/>
<keyword evidence="1" id="KW-0812">Transmembrane</keyword>